<evidence type="ECO:0000313" key="2">
    <source>
        <dbReference type="Proteomes" id="UP000595437"/>
    </source>
</evidence>
<organism evidence="1 2">
    <name type="scientific">Caligus rogercresseyi</name>
    <name type="common">Sea louse</name>
    <dbReference type="NCBI Taxonomy" id="217165"/>
    <lineage>
        <taxon>Eukaryota</taxon>
        <taxon>Metazoa</taxon>
        <taxon>Ecdysozoa</taxon>
        <taxon>Arthropoda</taxon>
        <taxon>Crustacea</taxon>
        <taxon>Multicrustacea</taxon>
        <taxon>Hexanauplia</taxon>
        <taxon>Copepoda</taxon>
        <taxon>Siphonostomatoida</taxon>
        <taxon>Caligidae</taxon>
        <taxon>Caligus</taxon>
    </lineage>
</organism>
<reference evidence="2" key="1">
    <citation type="submission" date="2021-01" db="EMBL/GenBank/DDBJ databases">
        <title>Caligus Genome Assembly.</title>
        <authorList>
            <person name="Gallardo-Escarate C."/>
        </authorList>
    </citation>
    <scope>NUCLEOTIDE SEQUENCE [LARGE SCALE GENOMIC DNA]</scope>
</reference>
<evidence type="ECO:0000313" key="1">
    <source>
        <dbReference type="EMBL" id="QQP52102.1"/>
    </source>
</evidence>
<dbReference type="AlphaFoldDB" id="A0A7T8HLF3"/>
<dbReference type="EMBL" id="CP045892">
    <property type="protein sequence ID" value="QQP52102.1"/>
    <property type="molecule type" value="Genomic_DNA"/>
</dbReference>
<accession>A0A7T8HLF3</accession>
<sequence>MPRIRRPLQSGKYNLMHNILDLRSEANEDSPFTQGLLENGGPNDGGDGWAPLTTSIIRSQYSFYPMVLDVFMILKNLFF</sequence>
<protein>
    <submittedName>
        <fullName evidence="1">Uncharacterized protein</fullName>
    </submittedName>
</protein>
<keyword evidence="2" id="KW-1185">Reference proteome</keyword>
<name>A0A7T8HLF3_CALRO</name>
<gene>
    <name evidence="1" type="ORF">FKW44_004125</name>
</gene>
<proteinExistence type="predicted"/>
<dbReference type="Proteomes" id="UP000595437">
    <property type="component" value="Chromosome 3"/>
</dbReference>